<keyword evidence="1" id="KW-0472">Membrane</keyword>
<name>A0A0R0FS15_SOYBN</name>
<reference evidence="3" key="2">
    <citation type="submission" date="2018-02" db="UniProtKB">
        <authorList>
            <consortium name="EnsemblPlants"/>
        </authorList>
    </citation>
    <scope>IDENTIFICATION</scope>
    <source>
        <strain evidence="3">Williams 82</strain>
    </source>
</reference>
<evidence type="ECO:0000256" key="1">
    <source>
        <dbReference type="SAM" id="Phobius"/>
    </source>
</evidence>
<organism evidence="2">
    <name type="scientific">Glycine max</name>
    <name type="common">Soybean</name>
    <name type="synonym">Glycine hispida</name>
    <dbReference type="NCBI Taxonomy" id="3847"/>
    <lineage>
        <taxon>Eukaryota</taxon>
        <taxon>Viridiplantae</taxon>
        <taxon>Streptophyta</taxon>
        <taxon>Embryophyta</taxon>
        <taxon>Tracheophyta</taxon>
        <taxon>Spermatophyta</taxon>
        <taxon>Magnoliopsida</taxon>
        <taxon>eudicotyledons</taxon>
        <taxon>Gunneridae</taxon>
        <taxon>Pentapetalae</taxon>
        <taxon>rosids</taxon>
        <taxon>fabids</taxon>
        <taxon>Fabales</taxon>
        <taxon>Fabaceae</taxon>
        <taxon>Papilionoideae</taxon>
        <taxon>50 kb inversion clade</taxon>
        <taxon>NPAAA clade</taxon>
        <taxon>indigoferoid/millettioid clade</taxon>
        <taxon>Phaseoleae</taxon>
        <taxon>Glycine</taxon>
        <taxon>Glycine subgen. Soja</taxon>
    </lineage>
</organism>
<proteinExistence type="predicted"/>
<dbReference type="Gramene" id="KRH08829">
    <property type="protein sequence ID" value="KRH08829"/>
    <property type="gene ID" value="GLYMA_16G177200"/>
</dbReference>
<evidence type="ECO:0000313" key="4">
    <source>
        <dbReference type="Proteomes" id="UP000008827"/>
    </source>
</evidence>
<dbReference type="InParanoid" id="A0A0R0FS15"/>
<feature type="transmembrane region" description="Helical" evidence="1">
    <location>
        <begin position="58"/>
        <end position="79"/>
    </location>
</feature>
<protein>
    <submittedName>
        <fullName evidence="2 3">Uncharacterized protein</fullName>
    </submittedName>
</protein>
<keyword evidence="1" id="KW-1133">Transmembrane helix</keyword>
<reference evidence="2" key="3">
    <citation type="submission" date="2018-07" db="EMBL/GenBank/DDBJ databases">
        <title>WGS assembly of Glycine max.</title>
        <authorList>
            <person name="Schmutz J."/>
            <person name="Cannon S."/>
            <person name="Schlueter J."/>
            <person name="Ma J."/>
            <person name="Mitros T."/>
            <person name="Nelson W."/>
            <person name="Hyten D."/>
            <person name="Song Q."/>
            <person name="Thelen J."/>
            <person name="Cheng J."/>
            <person name="Xu D."/>
            <person name="Hellsten U."/>
            <person name="May G."/>
            <person name="Yu Y."/>
            <person name="Sakurai T."/>
            <person name="Umezawa T."/>
            <person name="Bhattacharyya M."/>
            <person name="Sandhu D."/>
            <person name="Valliyodan B."/>
            <person name="Lindquist E."/>
            <person name="Peto M."/>
            <person name="Grant D."/>
            <person name="Shu S."/>
            <person name="Goodstein D."/>
            <person name="Barry K."/>
            <person name="Futrell-Griggs M."/>
            <person name="Abernathy B."/>
            <person name="Du J."/>
            <person name="Tian Z."/>
            <person name="Zhu L."/>
            <person name="Gill N."/>
            <person name="Joshi T."/>
            <person name="Libault M."/>
            <person name="Sethuraman A."/>
            <person name="Zhang X."/>
            <person name="Shinozaki K."/>
            <person name="Nguyen H."/>
            <person name="Wing R."/>
            <person name="Cregan P."/>
            <person name="Specht J."/>
            <person name="Grimwood J."/>
            <person name="Rokhsar D."/>
            <person name="Stacey G."/>
            <person name="Shoemaker R."/>
            <person name="Jackson S."/>
        </authorList>
    </citation>
    <scope>NUCLEOTIDE SEQUENCE</scope>
    <source>
        <tissue evidence="2">Callus</tissue>
    </source>
</reference>
<evidence type="ECO:0000313" key="2">
    <source>
        <dbReference type="EMBL" id="KRH08829.1"/>
    </source>
</evidence>
<reference evidence="2 3" key="1">
    <citation type="journal article" date="2010" name="Nature">
        <title>Genome sequence of the palaeopolyploid soybean.</title>
        <authorList>
            <person name="Schmutz J."/>
            <person name="Cannon S.B."/>
            <person name="Schlueter J."/>
            <person name="Ma J."/>
            <person name="Mitros T."/>
            <person name="Nelson W."/>
            <person name="Hyten D.L."/>
            <person name="Song Q."/>
            <person name="Thelen J.J."/>
            <person name="Cheng J."/>
            <person name="Xu D."/>
            <person name="Hellsten U."/>
            <person name="May G.D."/>
            <person name="Yu Y."/>
            <person name="Sakurai T."/>
            <person name="Umezawa T."/>
            <person name="Bhattacharyya M.K."/>
            <person name="Sandhu D."/>
            <person name="Valliyodan B."/>
            <person name="Lindquist E."/>
            <person name="Peto M."/>
            <person name="Grant D."/>
            <person name="Shu S."/>
            <person name="Goodstein D."/>
            <person name="Barry K."/>
            <person name="Futrell-Griggs M."/>
            <person name="Abernathy B."/>
            <person name="Du J."/>
            <person name="Tian Z."/>
            <person name="Zhu L."/>
            <person name="Gill N."/>
            <person name="Joshi T."/>
            <person name="Libault M."/>
            <person name="Sethuraman A."/>
            <person name="Zhang X.-C."/>
            <person name="Shinozaki K."/>
            <person name="Nguyen H.T."/>
            <person name="Wing R.A."/>
            <person name="Cregan P."/>
            <person name="Specht J."/>
            <person name="Grimwood J."/>
            <person name="Rokhsar D."/>
            <person name="Stacey G."/>
            <person name="Shoemaker R.C."/>
            <person name="Jackson S.A."/>
        </authorList>
    </citation>
    <scope>NUCLEOTIDE SEQUENCE</scope>
    <source>
        <strain evidence="3">cv. Williams 82</strain>
        <tissue evidence="2">Callus</tissue>
    </source>
</reference>
<gene>
    <name evidence="2" type="ORF">GLYMA_16G177200</name>
</gene>
<keyword evidence="4" id="KW-1185">Reference proteome</keyword>
<dbReference type="Proteomes" id="UP000008827">
    <property type="component" value="Chromosome 16"/>
</dbReference>
<dbReference type="EnsemblPlants" id="KRH08829">
    <property type="protein sequence ID" value="KRH08829"/>
    <property type="gene ID" value="GLYMA_16G177200"/>
</dbReference>
<dbReference type="AlphaFoldDB" id="A0A0R0FS15"/>
<sequence>MVSMHYMRRFDALDWTHMLTSLKVPLCHWLLFLAFIWCAAHGSFNFSCLFLNMQRLGSLVACLSLFFSLSLSYLLFLVVEDILFTPTFRFLISLCEMSFSI</sequence>
<keyword evidence="1" id="KW-0812">Transmembrane</keyword>
<accession>A0A0R0FS15</accession>
<dbReference type="EMBL" id="CM000849">
    <property type="protein sequence ID" value="KRH08829.1"/>
    <property type="molecule type" value="Genomic_DNA"/>
</dbReference>
<evidence type="ECO:0000313" key="3">
    <source>
        <dbReference type="EnsemblPlants" id="KRH08829"/>
    </source>
</evidence>